<dbReference type="PANTHER" id="PTHR38474">
    <property type="entry name" value="SLR0299 PROTEIN"/>
    <property type="match status" value="1"/>
</dbReference>
<evidence type="ECO:0000313" key="1">
    <source>
        <dbReference type="EMBL" id="QEE30417.1"/>
    </source>
</evidence>
<dbReference type="PANTHER" id="PTHR38474:SF1">
    <property type="entry name" value="SLR0299 PROTEIN"/>
    <property type="match status" value="1"/>
</dbReference>
<keyword evidence="1" id="KW-0808">Transferase</keyword>
<evidence type="ECO:0000313" key="2">
    <source>
        <dbReference type="Proteomes" id="UP000321820"/>
    </source>
</evidence>
<dbReference type="EMBL" id="CP042806">
    <property type="protein sequence ID" value="QEE30417.1"/>
    <property type="molecule type" value="Genomic_DNA"/>
</dbReference>
<gene>
    <name evidence="1" type="ORF">FTW19_21985</name>
</gene>
<dbReference type="GO" id="GO:0008811">
    <property type="term" value="F:chloramphenicol O-acetyltransferase activity"/>
    <property type="evidence" value="ECO:0007669"/>
    <property type="project" value="InterPro"/>
</dbReference>
<dbReference type="InterPro" id="IPR023213">
    <property type="entry name" value="CAT-like_dom_sf"/>
</dbReference>
<proteinExistence type="predicted"/>
<dbReference type="KEGG" id="talb:FTW19_21985"/>
<dbReference type="Pfam" id="PF00302">
    <property type="entry name" value="CAT"/>
    <property type="match status" value="1"/>
</dbReference>
<dbReference type="InterPro" id="IPR001707">
    <property type="entry name" value="Cmp_AcTrfase"/>
</dbReference>
<name>A0A5B9EJ43_9BACT</name>
<dbReference type="SMART" id="SM01059">
    <property type="entry name" value="CAT"/>
    <property type="match status" value="1"/>
</dbReference>
<dbReference type="SUPFAM" id="SSF52777">
    <property type="entry name" value="CoA-dependent acyltransferases"/>
    <property type="match status" value="1"/>
</dbReference>
<dbReference type="AlphaFoldDB" id="A0A5B9EJ43"/>
<keyword evidence="2" id="KW-1185">Reference proteome</keyword>
<dbReference type="RefSeq" id="WP_147649725.1">
    <property type="nucleotide sequence ID" value="NZ_CP042806.1"/>
</dbReference>
<dbReference type="Proteomes" id="UP000321820">
    <property type="component" value="Chromosome"/>
</dbReference>
<dbReference type="OrthoDB" id="9801766at2"/>
<reference evidence="1 2" key="1">
    <citation type="submission" date="2019-08" db="EMBL/GenBank/DDBJ databases">
        <title>Complete genome sequence of Terriglobus albidus strain ORNL.</title>
        <authorList>
            <person name="Podar M."/>
        </authorList>
    </citation>
    <scope>NUCLEOTIDE SEQUENCE [LARGE SCALE GENOMIC DNA]</scope>
    <source>
        <strain evidence="1 2">ORNL</strain>
    </source>
</reference>
<protein>
    <submittedName>
        <fullName evidence="1">Chloramphenicol acetyltransferase</fullName>
    </submittedName>
</protein>
<accession>A0A5B9EJ43</accession>
<organism evidence="1 2">
    <name type="scientific">Terriglobus albidus</name>
    <dbReference type="NCBI Taxonomy" id="1592106"/>
    <lineage>
        <taxon>Bacteria</taxon>
        <taxon>Pseudomonadati</taxon>
        <taxon>Acidobacteriota</taxon>
        <taxon>Terriglobia</taxon>
        <taxon>Terriglobales</taxon>
        <taxon>Acidobacteriaceae</taxon>
        <taxon>Terriglobus</taxon>
    </lineage>
</organism>
<sequence length="224" mass="25964">MQEFVIGNKQKVDLETWERRSIFNFFKNFSEPYHGVCLRLDCTQTFRYAKEHRLSVFISLVHRSLVASHLVENFKTRIVNGEVWRYDQIHGGSAIGRPNGTIGFGHYQFREGIQQFVREASLKVDEVKQRDDIERFPEDNLIRFSVLPWFDFTSISHAREFARVDSAPRITFGKITDADGRCTMPVSIHAHHALADGLHVAQFVERFQELLHAPEAQPVLHGRT</sequence>
<dbReference type="Gene3D" id="3.30.559.10">
    <property type="entry name" value="Chloramphenicol acetyltransferase-like domain"/>
    <property type="match status" value="1"/>
</dbReference>